<name>A0A6J4RMN6_9ACTN</name>
<gene>
    <name evidence="2" type="ORF">AVDCRST_MAG69-99</name>
</gene>
<reference evidence="2" key="1">
    <citation type="submission" date="2020-02" db="EMBL/GenBank/DDBJ databases">
        <authorList>
            <person name="Meier V. D."/>
        </authorList>
    </citation>
    <scope>NUCLEOTIDE SEQUENCE</scope>
    <source>
        <strain evidence="2">AVDCRST_MAG69</strain>
    </source>
</reference>
<feature type="compositionally biased region" description="Basic residues" evidence="1">
    <location>
        <begin position="1"/>
        <end position="12"/>
    </location>
</feature>
<organism evidence="2">
    <name type="scientific">uncultured Solirubrobacteraceae bacterium</name>
    <dbReference type="NCBI Taxonomy" id="1162706"/>
    <lineage>
        <taxon>Bacteria</taxon>
        <taxon>Bacillati</taxon>
        <taxon>Actinomycetota</taxon>
        <taxon>Thermoleophilia</taxon>
        <taxon>Solirubrobacterales</taxon>
        <taxon>Solirubrobacteraceae</taxon>
        <taxon>environmental samples</taxon>
    </lineage>
</organism>
<feature type="region of interest" description="Disordered" evidence="1">
    <location>
        <begin position="1"/>
        <end position="59"/>
    </location>
</feature>
<feature type="compositionally biased region" description="Basic and acidic residues" evidence="1">
    <location>
        <begin position="13"/>
        <end position="59"/>
    </location>
</feature>
<evidence type="ECO:0000256" key="1">
    <source>
        <dbReference type="SAM" id="MobiDB-lite"/>
    </source>
</evidence>
<evidence type="ECO:0000313" key="2">
    <source>
        <dbReference type="EMBL" id="CAA9471681.1"/>
    </source>
</evidence>
<dbReference type="AlphaFoldDB" id="A0A6J4RMN6"/>
<sequence>ARGRQAHRRGLHQRADRRDAGDQPQDRRAPPREHHGQARDARSRPARPLRDPPRAGRAL</sequence>
<dbReference type="EMBL" id="CADCVP010000015">
    <property type="protein sequence ID" value="CAA9471681.1"/>
    <property type="molecule type" value="Genomic_DNA"/>
</dbReference>
<proteinExistence type="predicted"/>
<accession>A0A6J4RMN6</accession>
<protein>
    <submittedName>
        <fullName evidence="2">Two-component transcriptional response regulator, LuxR family</fullName>
    </submittedName>
</protein>
<feature type="non-terminal residue" evidence="2">
    <location>
        <position position="59"/>
    </location>
</feature>
<feature type="non-terminal residue" evidence="2">
    <location>
        <position position="1"/>
    </location>
</feature>